<dbReference type="GO" id="GO:0000209">
    <property type="term" value="P:protein polyubiquitination"/>
    <property type="evidence" value="ECO:0007669"/>
    <property type="project" value="TreeGrafter"/>
</dbReference>
<dbReference type="GO" id="GO:0016874">
    <property type="term" value="F:ligase activity"/>
    <property type="evidence" value="ECO:0007669"/>
    <property type="project" value="UniProtKB-KW"/>
</dbReference>
<protein>
    <recommendedName>
        <fullName evidence="2">RING-type E3 ubiquitin transferase</fullName>
        <ecNumber evidence="2">2.3.2.27</ecNumber>
    </recommendedName>
</protein>
<dbReference type="PANTHER" id="PTHR46077:SF1">
    <property type="entry name" value="TOP1 BINDING ARGININE_SERINE RICH PROTEIN, E3 UBIQUITIN LIGASE"/>
    <property type="match status" value="1"/>
</dbReference>
<sequence length="349" mass="38247">LAMKTKWSCPICYDVQDGISYAMPCCHQFCVGCILRWANTKLDCPLCRRPIETIKFSVRAEDDFIECFIAPEEELPDASSEAGGAPGHPDENNHHIPVVFPPSSPQEAAGPQAMAGLVPEEWAELFQRDQHLLDPVLPWLRQQLEAVYGAWWWVAEIAEATIMHALCVYGPNRQLMVPFLQPVLQEHTEPVVSGVFRIIEGQCSAEAHRLLLSRIDPEEDDLSAASSTRSSLASSPASSSSSSCATTPACSGSHTDNADCEEEPGTSETTFHRVPCRASCGEQEQEQEQPQSQPQKEQRMAVAACPSAQGCSRSAPCRGRGRSPGRPRRAPKGKASSRQDSPQPCKRPR</sequence>
<dbReference type="PROSITE" id="PS50089">
    <property type="entry name" value="ZF_RING_2"/>
    <property type="match status" value="1"/>
</dbReference>
<comment type="catalytic activity">
    <reaction evidence="1">
        <text>S-ubiquitinyl-[E2 ubiquitin-conjugating enzyme]-L-cysteine + [acceptor protein]-L-lysine = [E2 ubiquitin-conjugating enzyme]-L-cysteine + N(6)-ubiquitinyl-[acceptor protein]-L-lysine.</text>
        <dbReference type="EC" id="2.3.2.27"/>
    </reaction>
</comment>
<feature type="non-terminal residue" evidence="12">
    <location>
        <position position="1"/>
    </location>
</feature>
<evidence type="ECO:0000256" key="10">
    <source>
        <dbReference type="SAM" id="MobiDB-lite"/>
    </source>
</evidence>
<proteinExistence type="predicted"/>
<evidence type="ECO:0000256" key="6">
    <source>
        <dbReference type="ARBA" id="ARBA00022833"/>
    </source>
</evidence>
<dbReference type="AlphaFoldDB" id="A0A851Y3K0"/>
<dbReference type="GO" id="GO:0006513">
    <property type="term" value="P:protein monoubiquitination"/>
    <property type="evidence" value="ECO:0007669"/>
    <property type="project" value="TreeGrafter"/>
</dbReference>
<keyword evidence="13" id="KW-1185">Reference proteome</keyword>
<dbReference type="SMART" id="SM00184">
    <property type="entry name" value="RING"/>
    <property type="match status" value="1"/>
</dbReference>
<dbReference type="PANTHER" id="PTHR46077">
    <property type="entry name" value="E3 UBIQUITIN-PROTEIN LIGASE TOPORS"/>
    <property type="match status" value="1"/>
</dbReference>
<dbReference type="Proteomes" id="UP000637704">
    <property type="component" value="Unassembled WGS sequence"/>
</dbReference>
<evidence type="ECO:0000256" key="8">
    <source>
        <dbReference type="ARBA" id="ARBA00023163"/>
    </source>
</evidence>
<feature type="region of interest" description="Disordered" evidence="10">
    <location>
        <begin position="222"/>
        <end position="349"/>
    </location>
</feature>
<evidence type="ECO:0000256" key="1">
    <source>
        <dbReference type="ARBA" id="ARBA00000900"/>
    </source>
</evidence>
<dbReference type="PROSITE" id="PS00518">
    <property type="entry name" value="ZF_RING_1"/>
    <property type="match status" value="1"/>
</dbReference>
<keyword evidence="3" id="KW-0808">Transferase</keyword>
<evidence type="ECO:0000256" key="3">
    <source>
        <dbReference type="ARBA" id="ARBA00022679"/>
    </source>
</evidence>
<reference evidence="12" key="1">
    <citation type="submission" date="2019-09" db="EMBL/GenBank/DDBJ databases">
        <title>Bird 10,000 Genomes (B10K) Project - Family phase.</title>
        <authorList>
            <person name="Zhang G."/>
        </authorList>
    </citation>
    <scope>NUCLEOTIDE SEQUENCE</scope>
    <source>
        <strain evidence="12">B10K-DU-025-06</strain>
        <tissue evidence="12">Mixed tissue sample</tissue>
    </source>
</reference>
<keyword evidence="6" id="KW-0862">Zinc</keyword>
<accession>A0A851Y3K0</accession>
<dbReference type="Pfam" id="PF13639">
    <property type="entry name" value="zf-RING_2"/>
    <property type="match status" value="1"/>
</dbReference>
<feature type="domain" description="RING-type" evidence="11">
    <location>
        <begin position="9"/>
        <end position="48"/>
    </location>
</feature>
<feature type="compositionally biased region" description="Basic residues" evidence="10">
    <location>
        <begin position="319"/>
        <end position="332"/>
    </location>
</feature>
<evidence type="ECO:0000256" key="2">
    <source>
        <dbReference type="ARBA" id="ARBA00012483"/>
    </source>
</evidence>
<evidence type="ECO:0000256" key="4">
    <source>
        <dbReference type="ARBA" id="ARBA00022723"/>
    </source>
</evidence>
<feature type="compositionally biased region" description="Low complexity" evidence="10">
    <location>
        <begin position="223"/>
        <end position="251"/>
    </location>
</feature>
<dbReference type="GO" id="GO:0061630">
    <property type="term" value="F:ubiquitin protein ligase activity"/>
    <property type="evidence" value="ECO:0007669"/>
    <property type="project" value="UniProtKB-EC"/>
</dbReference>
<keyword evidence="8" id="KW-0804">Transcription</keyword>
<dbReference type="GO" id="GO:0008270">
    <property type="term" value="F:zinc ion binding"/>
    <property type="evidence" value="ECO:0007669"/>
    <property type="project" value="UniProtKB-KW"/>
</dbReference>
<dbReference type="EC" id="2.3.2.27" evidence="2"/>
<dbReference type="InterPro" id="IPR013083">
    <property type="entry name" value="Znf_RING/FYVE/PHD"/>
</dbReference>
<evidence type="ECO:0000256" key="9">
    <source>
        <dbReference type="PROSITE-ProRule" id="PRU00175"/>
    </source>
</evidence>
<organism evidence="12 13">
    <name type="scientific">Eolophus roseicapilla</name>
    <name type="common">Galah cockatoo</name>
    <name type="synonym">Cacatua roseicapilla</name>
    <dbReference type="NCBI Taxonomy" id="176039"/>
    <lineage>
        <taxon>Eukaryota</taxon>
        <taxon>Metazoa</taxon>
        <taxon>Chordata</taxon>
        <taxon>Craniata</taxon>
        <taxon>Vertebrata</taxon>
        <taxon>Euteleostomi</taxon>
        <taxon>Archelosauria</taxon>
        <taxon>Archosauria</taxon>
        <taxon>Dinosauria</taxon>
        <taxon>Saurischia</taxon>
        <taxon>Theropoda</taxon>
        <taxon>Coelurosauria</taxon>
        <taxon>Aves</taxon>
        <taxon>Neognathae</taxon>
        <taxon>Neoaves</taxon>
        <taxon>Telluraves</taxon>
        <taxon>Australaves</taxon>
        <taxon>Psittaciformes</taxon>
        <taxon>Cacatuidae</taxon>
        <taxon>Eolophus</taxon>
    </lineage>
</organism>
<gene>
    <name evidence="12" type="primary">Topors_1</name>
    <name evidence="12" type="ORF">EOLROS_R14193</name>
</gene>
<dbReference type="SUPFAM" id="SSF57850">
    <property type="entry name" value="RING/U-box"/>
    <property type="match status" value="1"/>
</dbReference>
<keyword evidence="5 9" id="KW-0863">Zinc-finger</keyword>
<keyword evidence="12" id="KW-0436">Ligase</keyword>
<dbReference type="InterPro" id="IPR001841">
    <property type="entry name" value="Znf_RING"/>
</dbReference>
<evidence type="ECO:0000256" key="7">
    <source>
        <dbReference type="ARBA" id="ARBA00023015"/>
    </source>
</evidence>
<keyword evidence="4" id="KW-0479">Metal-binding</keyword>
<evidence type="ECO:0000313" key="12">
    <source>
        <dbReference type="EMBL" id="NXD74547.1"/>
    </source>
</evidence>
<feature type="region of interest" description="Disordered" evidence="10">
    <location>
        <begin position="77"/>
        <end position="110"/>
    </location>
</feature>
<dbReference type="EMBL" id="WBNI01006812">
    <property type="protein sequence ID" value="NXD74547.1"/>
    <property type="molecule type" value="Genomic_DNA"/>
</dbReference>
<evidence type="ECO:0000313" key="13">
    <source>
        <dbReference type="Proteomes" id="UP000637704"/>
    </source>
</evidence>
<keyword evidence="7" id="KW-0805">Transcription regulation</keyword>
<dbReference type="Gene3D" id="3.30.40.10">
    <property type="entry name" value="Zinc/RING finger domain, C3HC4 (zinc finger)"/>
    <property type="match status" value="1"/>
</dbReference>
<name>A0A851Y3K0_EOLRO</name>
<evidence type="ECO:0000259" key="11">
    <source>
        <dbReference type="PROSITE" id="PS50089"/>
    </source>
</evidence>
<dbReference type="InterPro" id="IPR017907">
    <property type="entry name" value="Znf_RING_CS"/>
</dbReference>
<comment type="caution">
    <text evidence="12">The sequence shown here is derived from an EMBL/GenBank/DDBJ whole genome shotgun (WGS) entry which is preliminary data.</text>
</comment>
<evidence type="ECO:0000256" key="5">
    <source>
        <dbReference type="ARBA" id="ARBA00022771"/>
    </source>
</evidence>
<feature type="non-terminal residue" evidence="12">
    <location>
        <position position="349"/>
    </location>
</feature>